<protein>
    <recommendedName>
        <fullName evidence="3">DUF4333 domain-containing protein</fullName>
    </recommendedName>
</protein>
<sequence length="91" mass="10172">MKIDSKGNGVIPKAAIEDDIYDLMKNKYNMKLTAVECLGDVKVYQGRGSQSCELKTPDRPYFGTVIVKGINKGMIQYQIKFPSLPDDVKVN</sequence>
<name>D4YPS7_9MICO</name>
<evidence type="ECO:0008006" key="3">
    <source>
        <dbReference type="Google" id="ProtNLM"/>
    </source>
</evidence>
<gene>
    <name evidence="1" type="ORF">HMPREF0183_1937</name>
</gene>
<dbReference type="STRING" id="585530.HMPREF0183_1937"/>
<organism evidence="1 2">
    <name type="scientific">Brevibacterium mcbrellneri ATCC 49030</name>
    <dbReference type="NCBI Taxonomy" id="585530"/>
    <lineage>
        <taxon>Bacteria</taxon>
        <taxon>Bacillati</taxon>
        <taxon>Actinomycetota</taxon>
        <taxon>Actinomycetes</taxon>
        <taxon>Micrococcales</taxon>
        <taxon>Brevibacteriaceae</taxon>
        <taxon>Brevibacterium</taxon>
    </lineage>
</organism>
<dbReference type="AlphaFoldDB" id="D4YPS7"/>
<dbReference type="eggNOG" id="ENOG5032F3P">
    <property type="taxonomic scope" value="Bacteria"/>
</dbReference>
<proteinExistence type="predicted"/>
<evidence type="ECO:0000313" key="1">
    <source>
        <dbReference type="EMBL" id="EFG46812.1"/>
    </source>
</evidence>
<dbReference type="EMBL" id="ADNU01000053">
    <property type="protein sequence ID" value="EFG46812.1"/>
    <property type="molecule type" value="Genomic_DNA"/>
</dbReference>
<comment type="caution">
    <text evidence="1">The sequence shown here is derived from an EMBL/GenBank/DDBJ whole genome shotgun (WGS) entry which is preliminary data.</text>
</comment>
<keyword evidence="2" id="KW-1185">Reference proteome</keyword>
<dbReference type="Proteomes" id="UP000005714">
    <property type="component" value="Unassembled WGS sequence"/>
</dbReference>
<accession>D4YPS7</accession>
<evidence type="ECO:0000313" key="2">
    <source>
        <dbReference type="Proteomes" id="UP000005714"/>
    </source>
</evidence>
<reference evidence="1 2" key="1">
    <citation type="submission" date="2010-04" db="EMBL/GenBank/DDBJ databases">
        <authorList>
            <person name="Qin X."/>
            <person name="Bachman B."/>
            <person name="Battles P."/>
            <person name="Bell A."/>
            <person name="Bess C."/>
            <person name="Bickham C."/>
            <person name="Chaboub L."/>
            <person name="Chen D."/>
            <person name="Coyle M."/>
            <person name="Deiros D.R."/>
            <person name="Dinh H."/>
            <person name="Forbes L."/>
            <person name="Fowler G."/>
            <person name="Francisco L."/>
            <person name="Fu Q."/>
            <person name="Gubbala S."/>
            <person name="Hale W."/>
            <person name="Han Y."/>
            <person name="Hemphill L."/>
            <person name="Highlander S.K."/>
            <person name="Hirani K."/>
            <person name="Hogues M."/>
            <person name="Jackson L."/>
            <person name="Jakkamsetti A."/>
            <person name="Javaid M."/>
            <person name="Jiang H."/>
            <person name="Korchina V."/>
            <person name="Kovar C."/>
            <person name="Lara F."/>
            <person name="Lee S."/>
            <person name="Mata R."/>
            <person name="Mathew T."/>
            <person name="Moen C."/>
            <person name="Morales K."/>
            <person name="Munidasa M."/>
            <person name="Nazareth L."/>
            <person name="Ngo R."/>
            <person name="Nguyen L."/>
            <person name="Okwuonu G."/>
            <person name="Ongeri F."/>
            <person name="Patil S."/>
            <person name="Petrosino J."/>
            <person name="Pham C."/>
            <person name="Pham P."/>
            <person name="Pu L.-L."/>
            <person name="Puazo M."/>
            <person name="Raj R."/>
            <person name="Reid J."/>
            <person name="Rouhana J."/>
            <person name="Saada N."/>
            <person name="Shang Y."/>
            <person name="Simmons D."/>
            <person name="Thornton R."/>
            <person name="Warren J."/>
            <person name="Weissenberger G."/>
            <person name="Zhang J."/>
            <person name="Zhang L."/>
            <person name="Zhou C."/>
            <person name="Zhu D."/>
            <person name="Muzny D."/>
            <person name="Worley K."/>
            <person name="Gibbs R."/>
        </authorList>
    </citation>
    <scope>NUCLEOTIDE SEQUENCE [LARGE SCALE GENOMIC DNA]</scope>
    <source>
        <strain evidence="1 2">ATCC 49030</strain>
    </source>
</reference>